<evidence type="ECO:0000256" key="2">
    <source>
        <dbReference type="ARBA" id="ARBA00023125"/>
    </source>
</evidence>
<dbReference type="Proteomes" id="UP000516320">
    <property type="component" value="Chromosome"/>
</dbReference>
<evidence type="ECO:0000313" key="6">
    <source>
        <dbReference type="EMBL" id="QNQ89309.1"/>
    </source>
</evidence>
<dbReference type="InterPro" id="IPR050109">
    <property type="entry name" value="HTH-type_TetR-like_transc_reg"/>
</dbReference>
<sequence length="227" mass="24321">MARRSVGRPRLPVLDRKTIALAALDLADSEGDSAVTMIRLAKHLGVAPSALYNHVSGKDEVRLLIQDVVMSRVDDVGLKQVVAGEIALDEGLRQWAYSYRETFARYPGLVPLIATLPVGGAPATQAMYESVAAALAAAGVPMRQIMPVIVAFESFLFGSAMDVHAPADIFRSAPGDDEAVTPTLRQALDAQPRSSADHSPNPYANPPFEWGLKSLCEAVMKLVDGKE</sequence>
<dbReference type="Gene3D" id="1.10.357.10">
    <property type="entry name" value="Tetracycline Repressor, domain 2"/>
    <property type="match status" value="1"/>
</dbReference>
<keyword evidence="3" id="KW-0804">Transcription</keyword>
<feature type="DNA-binding region" description="H-T-H motif" evidence="4">
    <location>
        <begin position="36"/>
        <end position="55"/>
    </location>
</feature>
<gene>
    <name evidence="6" type="ORF">GP475_00675</name>
</gene>
<dbReference type="SUPFAM" id="SSF48498">
    <property type="entry name" value="Tetracyclin repressor-like, C-terminal domain"/>
    <property type="match status" value="1"/>
</dbReference>
<name>A0A7H0SL84_9CORY</name>
<accession>A0A7H0SL84</accession>
<dbReference type="AlphaFoldDB" id="A0A7H0SL84"/>
<dbReference type="KEGG" id="cpoy:GP475_00675"/>
<organism evidence="6 7">
    <name type="scientific">Corynebacterium poyangense</name>
    <dbReference type="NCBI Taxonomy" id="2684405"/>
    <lineage>
        <taxon>Bacteria</taxon>
        <taxon>Bacillati</taxon>
        <taxon>Actinomycetota</taxon>
        <taxon>Actinomycetes</taxon>
        <taxon>Mycobacteriales</taxon>
        <taxon>Corynebacteriaceae</taxon>
        <taxon>Corynebacterium</taxon>
    </lineage>
</organism>
<keyword evidence="2 4" id="KW-0238">DNA-binding</keyword>
<keyword evidence="1" id="KW-0805">Transcription regulation</keyword>
<evidence type="ECO:0000313" key="7">
    <source>
        <dbReference type="Proteomes" id="UP000516320"/>
    </source>
</evidence>
<dbReference type="Pfam" id="PF00440">
    <property type="entry name" value="TetR_N"/>
    <property type="match status" value="1"/>
</dbReference>
<dbReference type="EMBL" id="CP046884">
    <property type="protein sequence ID" value="QNQ89309.1"/>
    <property type="molecule type" value="Genomic_DNA"/>
</dbReference>
<dbReference type="InterPro" id="IPR036271">
    <property type="entry name" value="Tet_transcr_reg_TetR-rel_C_sf"/>
</dbReference>
<dbReference type="InterPro" id="IPR009057">
    <property type="entry name" value="Homeodomain-like_sf"/>
</dbReference>
<reference evidence="6 7" key="1">
    <citation type="submission" date="2019-12" db="EMBL/GenBank/DDBJ databases">
        <title>Corynebacterium sp. nov., isolated from feces of the Anser Albifrons in China.</title>
        <authorList>
            <person name="Liu Q."/>
        </authorList>
    </citation>
    <scope>NUCLEOTIDE SEQUENCE [LARGE SCALE GENOMIC DNA]</scope>
    <source>
        <strain evidence="6 7">4H37-19</strain>
    </source>
</reference>
<evidence type="ECO:0000256" key="3">
    <source>
        <dbReference type="ARBA" id="ARBA00023163"/>
    </source>
</evidence>
<evidence type="ECO:0000256" key="4">
    <source>
        <dbReference type="PROSITE-ProRule" id="PRU00335"/>
    </source>
</evidence>
<dbReference type="PANTHER" id="PTHR30055">
    <property type="entry name" value="HTH-TYPE TRANSCRIPTIONAL REGULATOR RUTR"/>
    <property type="match status" value="1"/>
</dbReference>
<protein>
    <submittedName>
        <fullName evidence="6">TetR family transcriptional regulator</fullName>
    </submittedName>
</protein>
<dbReference type="GO" id="GO:0000976">
    <property type="term" value="F:transcription cis-regulatory region binding"/>
    <property type="evidence" value="ECO:0007669"/>
    <property type="project" value="TreeGrafter"/>
</dbReference>
<evidence type="ECO:0000256" key="1">
    <source>
        <dbReference type="ARBA" id="ARBA00023015"/>
    </source>
</evidence>
<dbReference type="PROSITE" id="PS50977">
    <property type="entry name" value="HTH_TETR_2"/>
    <property type="match status" value="1"/>
</dbReference>
<dbReference type="InterPro" id="IPR004111">
    <property type="entry name" value="Repressor_TetR_C"/>
</dbReference>
<keyword evidence="7" id="KW-1185">Reference proteome</keyword>
<feature type="domain" description="HTH tetR-type" evidence="5">
    <location>
        <begin position="13"/>
        <end position="73"/>
    </location>
</feature>
<dbReference type="InterPro" id="IPR001647">
    <property type="entry name" value="HTH_TetR"/>
</dbReference>
<proteinExistence type="predicted"/>
<dbReference type="RefSeq" id="WP_187974764.1">
    <property type="nucleotide sequence ID" value="NZ_CP046884.1"/>
</dbReference>
<evidence type="ECO:0000259" key="5">
    <source>
        <dbReference type="PROSITE" id="PS50977"/>
    </source>
</evidence>
<dbReference type="PANTHER" id="PTHR30055:SF151">
    <property type="entry name" value="TRANSCRIPTIONAL REGULATORY PROTEIN"/>
    <property type="match status" value="1"/>
</dbReference>
<dbReference type="GO" id="GO:0045892">
    <property type="term" value="P:negative regulation of DNA-templated transcription"/>
    <property type="evidence" value="ECO:0007669"/>
    <property type="project" value="InterPro"/>
</dbReference>
<dbReference type="Pfam" id="PF02909">
    <property type="entry name" value="TetR_C_1"/>
    <property type="match status" value="1"/>
</dbReference>
<dbReference type="SUPFAM" id="SSF46689">
    <property type="entry name" value="Homeodomain-like"/>
    <property type="match status" value="1"/>
</dbReference>
<dbReference type="GO" id="GO:0003700">
    <property type="term" value="F:DNA-binding transcription factor activity"/>
    <property type="evidence" value="ECO:0007669"/>
    <property type="project" value="TreeGrafter"/>
</dbReference>